<dbReference type="PANTHER" id="PTHR31257:SF17">
    <property type="entry name" value="RICIN B LECTIN DOMAIN-CONTAINING PROTEIN"/>
    <property type="match status" value="1"/>
</dbReference>
<dbReference type="OrthoDB" id="681719at2759"/>
<gene>
    <name evidence="2" type="ORF">EJB05_27396</name>
</gene>
<evidence type="ECO:0000313" key="3">
    <source>
        <dbReference type="Proteomes" id="UP000324897"/>
    </source>
</evidence>
<dbReference type="PANTHER" id="PTHR31257">
    <property type="entry name" value="RICIN B-LIKE LECTIN EULS3"/>
    <property type="match status" value="1"/>
</dbReference>
<feature type="signal peptide" evidence="1">
    <location>
        <begin position="1"/>
        <end position="25"/>
    </location>
</feature>
<keyword evidence="1" id="KW-0732">Signal</keyword>
<organism evidence="2 3">
    <name type="scientific">Eragrostis curvula</name>
    <name type="common">weeping love grass</name>
    <dbReference type="NCBI Taxonomy" id="38414"/>
    <lineage>
        <taxon>Eukaryota</taxon>
        <taxon>Viridiplantae</taxon>
        <taxon>Streptophyta</taxon>
        <taxon>Embryophyta</taxon>
        <taxon>Tracheophyta</taxon>
        <taxon>Spermatophyta</taxon>
        <taxon>Magnoliopsida</taxon>
        <taxon>Liliopsida</taxon>
        <taxon>Poales</taxon>
        <taxon>Poaceae</taxon>
        <taxon>PACMAD clade</taxon>
        <taxon>Chloridoideae</taxon>
        <taxon>Eragrostideae</taxon>
        <taxon>Eragrostidinae</taxon>
        <taxon>Eragrostis</taxon>
    </lineage>
</organism>
<dbReference type="Proteomes" id="UP000324897">
    <property type="component" value="Chromosome 2"/>
</dbReference>
<evidence type="ECO:0000256" key="1">
    <source>
        <dbReference type="SAM" id="SignalP"/>
    </source>
</evidence>
<dbReference type="CDD" id="cd23431">
    <property type="entry name" value="beta-trefoil_Ricin_AtEULS3-like"/>
    <property type="match status" value="1"/>
</dbReference>
<reference evidence="2 3" key="1">
    <citation type="journal article" date="2019" name="Sci. Rep.">
        <title>A high-quality genome of Eragrostis curvula grass provides insights into Poaceae evolution and supports new strategies to enhance forage quality.</title>
        <authorList>
            <person name="Carballo J."/>
            <person name="Santos B.A.C.M."/>
            <person name="Zappacosta D."/>
            <person name="Garbus I."/>
            <person name="Selva J.P."/>
            <person name="Gallo C.A."/>
            <person name="Diaz A."/>
            <person name="Albertini E."/>
            <person name="Caccamo M."/>
            <person name="Echenique V."/>
        </authorList>
    </citation>
    <scope>NUCLEOTIDE SEQUENCE [LARGE SCALE GENOMIC DNA]</scope>
    <source>
        <strain evidence="3">cv. Victoria</strain>
        <tissue evidence="2">Leaf</tissue>
    </source>
</reference>
<accession>A0A5J9UMA2</accession>
<feature type="chain" id="PRO_5023833931" evidence="1">
    <location>
        <begin position="26"/>
        <end position="214"/>
    </location>
</feature>
<name>A0A5J9UMA2_9POAL</name>
<dbReference type="SUPFAM" id="SSF50370">
    <property type="entry name" value="Ricin B-like lectins"/>
    <property type="match status" value="1"/>
</dbReference>
<feature type="non-terminal residue" evidence="2">
    <location>
        <position position="1"/>
    </location>
</feature>
<protein>
    <submittedName>
        <fullName evidence="2">Uncharacterized protein</fullName>
    </submittedName>
</protein>
<keyword evidence="3" id="KW-1185">Reference proteome</keyword>
<dbReference type="Gramene" id="TVU24929">
    <property type="protein sequence ID" value="TVU24929"/>
    <property type="gene ID" value="EJB05_27396"/>
</dbReference>
<comment type="caution">
    <text evidence="2">The sequence shown here is derived from an EMBL/GenBank/DDBJ whole genome shotgun (WGS) entry which is preliminary data.</text>
</comment>
<proteinExistence type="predicted"/>
<dbReference type="EMBL" id="RWGY01000013">
    <property type="protein sequence ID" value="TVU24929.1"/>
    <property type="molecule type" value="Genomic_DNA"/>
</dbReference>
<dbReference type="InterPro" id="IPR035992">
    <property type="entry name" value="Ricin_B-like_lectins"/>
</dbReference>
<evidence type="ECO:0000313" key="2">
    <source>
        <dbReference type="EMBL" id="TVU24929.1"/>
    </source>
</evidence>
<dbReference type="InterPro" id="IPR040249">
    <property type="entry name" value="Ricin_B-like_lectin_EULS3-like"/>
</dbReference>
<sequence length="214" mass="23429">MARHAAAAGLLVWAVLLMVVVLGAGSYSPTHERRLQNLFSALFPKGPLPLPVRIYCKQNTTLNAAIRDNTVVLTKANSSDPTQMWFQLYSSSSFVQPIGLRPFSLVNAATSQVVVIPPFSGEFPSCLAEPNNNQLQLTENFDLNKAREELWTRGAPRADGFYQVIVTKDPSMTLNGLLGNVRDGTVIGIYPSTTQAENTLWKLTSASPFPFSFP</sequence>
<dbReference type="AlphaFoldDB" id="A0A5J9UMA2"/>